<evidence type="ECO:0000313" key="6">
    <source>
        <dbReference type="EMBL" id="QQD73657.1"/>
    </source>
</evidence>
<keyword evidence="3" id="KW-0998">Cell outer membrane</keyword>
<dbReference type="Proteomes" id="UP000595420">
    <property type="component" value="Chromosome"/>
</dbReference>
<dbReference type="AlphaFoldDB" id="A0A7T4WFU6"/>
<dbReference type="PANTHER" id="PTHR34597">
    <property type="entry name" value="SLR1661 PROTEIN"/>
    <property type="match status" value="1"/>
</dbReference>
<keyword evidence="1" id="KW-1134">Transmembrane beta strand</keyword>
<dbReference type="EMBL" id="CP059488">
    <property type="protein sequence ID" value="QQD73657.1"/>
    <property type="molecule type" value="Genomic_DNA"/>
</dbReference>
<dbReference type="InterPro" id="IPR013686">
    <property type="entry name" value="Polypept-transport_assoc_ShlB"/>
</dbReference>
<evidence type="ECO:0000256" key="3">
    <source>
        <dbReference type="ARBA" id="ARBA00023237"/>
    </source>
</evidence>
<dbReference type="GO" id="GO:0008320">
    <property type="term" value="F:protein transmembrane transporter activity"/>
    <property type="evidence" value="ECO:0007669"/>
    <property type="project" value="TreeGrafter"/>
</dbReference>
<dbReference type="Gene3D" id="3.10.20.310">
    <property type="entry name" value="membrane protein fhac"/>
    <property type="match status" value="1"/>
</dbReference>
<evidence type="ECO:0000313" key="7">
    <source>
        <dbReference type="Proteomes" id="UP000595420"/>
    </source>
</evidence>
<dbReference type="Pfam" id="PF03865">
    <property type="entry name" value="ShlB"/>
    <property type="match status" value="1"/>
</dbReference>
<proteinExistence type="predicted"/>
<dbReference type="InterPro" id="IPR005565">
    <property type="entry name" value="Hemolysn_activator_HlyB_C"/>
</dbReference>
<protein>
    <submittedName>
        <fullName evidence="6">ShlB/FhaC/HecB family hemolysin secretion/activation protein</fullName>
    </submittedName>
</protein>
<gene>
    <name evidence="6" type="ORF">H2515_05230</name>
</gene>
<dbReference type="Gene3D" id="2.40.160.50">
    <property type="entry name" value="membrane protein fhac: a member of the omp85/tpsb transporter family"/>
    <property type="match status" value="1"/>
</dbReference>
<evidence type="ECO:0000256" key="1">
    <source>
        <dbReference type="ARBA" id="ARBA00022452"/>
    </source>
</evidence>
<evidence type="ECO:0000256" key="2">
    <source>
        <dbReference type="ARBA" id="ARBA00022692"/>
    </source>
</evidence>
<sequence>MPRIAVRGFRVEGVGDHANAGITPASIQKFADSLYKKLGGTAEEPADLSFKQLQGVANAITTRYRKAGFIVATAFLPAQTIGKDQIIKIRVLEGQVGKVIVEGAKRYYPWILAASANHLKGEALRKNAVDSALLYDRDMPGVSVAATLVPGAKLGQTNVLLIAHDVPHPYHFSVGVNNYGTAYTGLYRVLLGASWDDPLGIGDRLVAMLDYGLDPSQSLYGSLRYSVPIVLVPGVKAFVGATRSTLQINNGPFSALHISGPTLSYYGGMNWKFVNDENLKMQTSLQFIDEQAKISSLGVPLSNEQFDVLDLGFGMDQIDRRFRGINLLQLNLRQSVGGHSLRPDLISPNHANIFTVGQLSFTRLQFLPDSQRIYFKVVGQYTKNILPPLERFSIGGPGSVRAYPISSALTDSGFYTSLRYRVAAPGFRKMKSPFLGERWGSILDFDTFLQYARGYYSAGNQLGTTKTVSFDGVGAGLIFHLARFHDFECRLDYAVPIGLRGASLTRSYQIYSALSMQF</sequence>
<accession>A0A7T4WFU6</accession>
<dbReference type="GO" id="GO:0046819">
    <property type="term" value="P:protein secretion by the type V secretion system"/>
    <property type="evidence" value="ECO:0007669"/>
    <property type="project" value="TreeGrafter"/>
</dbReference>
<dbReference type="PANTHER" id="PTHR34597:SF1">
    <property type="entry name" value="HEME_HEMOPEXIN TRANSPORTER PROTEIN HUXB"/>
    <property type="match status" value="1"/>
</dbReference>
<dbReference type="InterPro" id="IPR051544">
    <property type="entry name" value="TPS_OM_transporter"/>
</dbReference>
<keyword evidence="2" id="KW-0812">Transmembrane</keyword>
<reference evidence="6 7" key="1">
    <citation type="submission" date="2020-07" db="EMBL/GenBank/DDBJ databases">
        <title>Complete genome sequence analysis of Acidithiobacillus ferrivorans XJFY6S-08 reveals extreme environmental adaptation to alpine acid mine drainage.</title>
        <authorList>
            <person name="Yan L."/>
            <person name="Ni Y."/>
        </authorList>
    </citation>
    <scope>NUCLEOTIDE SEQUENCE [LARGE SCALE GENOMIC DNA]</scope>
    <source>
        <strain evidence="6 7">XJFY6S-08</strain>
    </source>
</reference>
<dbReference type="Pfam" id="PF08479">
    <property type="entry name" value="POTRA_2"/>
    <property type="match status" value="1"/>
</dbReference>
<evidence type="ECO:0000259" key="5">
    <source>
        <dbReference type="Pfam" id="PF08479"/>
    </source>
</evidence>
<name>A0A7T4WFU6_9PROT</name>
<dbReference type="GO" id="GO:0098046">
    <property type="term" value="C:type V protein secretion system complex"/>
    <property type="evidence" value="ECO:0007669"/>
    <property type="project" value="TreeGrafter"/>
</dbReference>
<feature type="domain" description="Polypeptide-transport-associated ShlB-type" evidence="5">
    <location>
        <begin position="45"/>
        <end position="94"/>
    </location>
</feature>
<keyword evidence="1" id="KW-0472">Membrane</keyword>
<evidence type="ECO:0000259" key="4">
    <source>
        <dbReference type="Pfam" id="PF03865"/>
    </source>
</evidence>
<organism evidence="6 7">
    <name type="scientific">Acidithiobacillus ferrivorans</name>
    <dbReference type="NCBI Taxonomy" id="160808"/>
    <lineage>
        <taxon>Bacteria</taxon>
        <taxon>Pseudomonadati</taxon>
        <taxon>Pseudomonadota</taxon>
        <taxon>Acidithiobacillia</taxon>
        <taxon>Acidithiobacillales</taxon>
        <taxon>Acidithiobacillaceae</taxon>
        <taxon>Acidithiobacillus</taxon>
    </lineage>
</organism>
<feature type="domain" description="Haemolysin activator HlyB C-terminal" evidence="4">
    <location>
        <begin position="162"/>
        <end position="417"/>
    </location>
</feature>